<dbReference type="Proteomes" id="UP001366085">
    <property type="component" value="Unassembled WGS sequence"/>
</dbReference>
<proteinExistence type="predicted"/>
<dbReference type="Pfam" id="PF13531">
    <property type="entry name" value="SBP_bac_11"/>
    <property type="match status" value="1"/>
</dbReference>
<dbReference type="PANTHER" id="PTHR30632:SF11">
    <property type="entry name" value="BLR4797 PROTEIN"/>
    <property type="match status" value="1"/>
</dbReference>
<name>A0ABU8LHN0_9MICO</name>
<dbReference type="Gene3D" id="3.40.190.10">
    <property type="entry name" value="Periplasmic binding protein-like II"/>
    <property type="match status" value="2"/>
</dbReference>
<organism evidence="1 2">
    <name type="scientific">Microbacterium istanbulense</name>
    <dbReference type="NCBI Taxonomy" id="3122049"/>
    <lineage>
        <taxon>Bacteria</taxon>
        <taxon>Bacillati</taxon>
        <taxon>Actinomycetota</taxon>
        <taxon>Actinomycetes</taxon>
        <taxon>Micrococcales</taxon>
        <taxon>Microbacteriaceae</taxon>
        <taxon>Microbacterium</taxon>
    </lineage>
</organism>
<protein>
    <submittedName>
        <fullName evidence="1">Substrate-binding domain-containing protein</fullName>
    </submittedName>
</protein>
<dbReference type="SUPFAM" id="SSF53850">
    <property type="entry name" value="Periplasmic binding protein-like II"/>
    <property type="match status" value="1"/>
</dbReference>
<sequence length="225" mass="23984">MITLYSGLVVKQPLVETLIPVFEAERTEAVETTFEPTTVLLQRMAEGARPDLLLGVTSSLEQTAAQGLLDPETITEVAVSAVGFARLADSPAPANAGTEAFLDYLLGARAVAYTLSGASGLHFMEQMRRRDLLGRIDERAVRFETGLTAEAVVDGRADVAIQQVSELRSVPGAHVVEPIPHELQSYGRFAIAARPDAPQAALDFIALLTSDRARAAFAEVGLSAP</sequence>
<dbReference type="InterPro" id="IPR050682">
    <property type="entry name" value="ModA/WtpA"/>
</dbReference>
<evidence type="ECO:0000313" key="1">
    <source>
        <dbReference type="EMBL" id="MEJ1090845.1"/>
    </source>
</evidence>
<dbReference type="EMBL" id="JBBDGN010000002">
    <property type="protein sequence ID" value="MEJ1090845.1"/>
    <property type="molecule type" value="Genomic_DNA"/>
</dbReference>
<dbReference type="RefSeq" id="WP_337317776.1">
    <property type="nucleotide sequence ID" value="NZ_JBBDGN010000002.1"/>
</dbReference>
<reference evidence="1 2" key="1">
    <citation type="submission" date="2024-02" db="EMBL/GenBank/DDBJ databases">
        <authorList>
            <person name="Saticioglu I.B."/>
        </authorList>
    </citation>
    <scope>NUCLEOTIDE SEQUENCE [LARGE SCALE GENOMIC DNA]</scope>
    <source>
        <strain evidence="1 2">Mu-43</strain>
    </source>
</reference>
<accession>A0ABU8LHN0</accession>
<dbReference type="PANTHER" id="PTHR30632">
    <property type="entry name" value="MOLYBDATE-BINDING PERIPLASMIC PROTEIN"/>
    <property type="match status" value="1"/>
</dbReference>
<gene>
    <name evidence="1" type="ORF">WDU93_03990</name>
</gene>
<keyword evidence="2" id="KW-1185">Reference proteome</keyword>
<comment type="caution">
    <text evidence="1">The sequence shown here is derived from an EMBL/GenBank/DDBJ whole genome shotgun (WGS) entry which is preliminary data.</text>
</comment>
<evidence type="ECO:0000313" key="2">
    <source>
        <dbReference type="Proteomes" id="UP001366085"/>
    </source>
</evidence>